<organism evidence="8 9">
    <name type="scientific">Desulfococcus multivorans DSM 2059</name>
    <dbReference type="NCBI Taxonomy" id="1121405"/>
    <lineage>
        <taxon>Bacteria</taxon>
        <taxon>Pseudomonadati</taxon>
        <taxon>Thermodesulfobacteriota</taxon>
        <taxon>Desulfobacteria</taxon>
        <taxon>Desulfobacterales</taxon>
        <taxon>Desulfococcaceae</taxon>
        <taxon>Desulfococcus</taxon>
    </lineage>
</organism>
<comment type="subcellular location">
    <subcellularLocation>
        <location evidence="1">Cell membrane</location>
        <topology evidence="1">Multi-pass membrane protein</topology>
    </subcellularLocation>
</comment>
<comment type="caution">
    <text evidence="8">The sequence shown here is derived from an EMBL/GenBank/DDBJ whole genome shotgun (WGS) entry which is preliminary data.</text>
</comment>
<dbReference type="OrthoDB" id="9776710at2"/>
<keyword evidence="5 7" id="KW-1133">Transmembrane helix</keyword>
<dbReference type="NCBIfam" id="TIGR00203">
    <property type="entry name" value="cydB"/>
    <property type="match status" value="1"/>
</dbReference>
<dbReference type="RefSeq" id="WP_020877074.1">
    <property type="nucleotide sequence ID" value="NZ_ATHJ01000094.1"/>
</dbReference>
<dbReference type="GO" id="GO:0009055">
    <property type="term" value="F:electron transfer activity"/>
    <property type="evidence" value="ECO:0007669"/>
    <property type="project" value="TreeGrafter"/>
</dbReference>
<feature type="transmembrane region" description="Helical" evidence="7">
    <location>
        <begin position="115"/>
        <end position="136"/>
    </location>
</feature>
<keyword evidence="9" id="KW-1185">Reference proteome</keyword>
<feature type="transmembrane region" description="Helical" evidence="7">
    <location>
        <begin position="74"/>
        <end position="95"/>
    </location>
</feature>
<proteinExistence type="inferred from homology"/>
<evidence type="ECO:0000256" key="3">
    <source>
        <dbReference type="ARBA" id="ARBA00022475"/>
    </source>
</evidence>
<evidence type="ECO:0000256" key="6">
    <source>
        <dbReference type="ARBA" id="ARBA00023136"/>
    </source>
</evidence>
<dbReference type="InterPro" id="IPR003317">
    <property type="entry name" value="Cyt-d_oxidase_su2"/>
</dbReference>
<dbReference type="EMBL" id="ATHJ01000094">
    <property type="protein sequence ID" value="EPR39002.1"/>
    <property type="molecule type" value="Genomic_DNA"/>
</dbReference>
<protein>
    <submittedName>
        <fullName evidence="8">Cytochrome d ubiquinol oxidase, subunit II</fullName>
    </submittedName>
</protein>
<name>S7TP45_DESML</name>
<evidence type="ECO:0000256" key="7">
    <source>
        <dbReference type="SAM" id="Phobius"/>
    </source>
</evidence>
<evidence type="ECO:0000256" key="5">
    <source>
        <dbReference type="ARBA" id="ARBA00022989"/>
    </source>
</evidence>
<feature type="transmembrane region" description="Helical" evidence="7">
    <location>
        <begin position="255"/>
        <end position="276"/>
    </location>
</feature>
<dbReference type="AlphaFoldDB" id="S7TP45"/>
<sequence length="332" mass="36735">MVDLVQLWMALVGLVVILYVILDGFGLGIGMLFPTAKNEAERDTLMNTIAPIWDANQTWIVFGGGALFAAFPKIYTVLFSALYIPILTFLFGLIFRGVAFEFRANSRRKTAWNRAFFFGSLVAALGQGFTLGGYISGVQVVDGAFAGGPLDWLNPFTLAVGLALVVGYMLLGATFLIIKTDGAVQDRAYRQAFQAAVITAGFMFLVSVWTPHHAPDLTARWFTAPRVYFVWNFPLLGIIAFVMLLWSLKRRKEILPFFSSILLFISAYLGLEAAVYPMAIPPALTIYEAAAQRETQIFTLWGVAVVLPVVLSYTLYSYRVFRGKVADGEGYH</sequence>
<evidence type="ECO:0000313" key="9">
    <source>
        <dbReference type="Proteomes" id="UP000014977"/>
    </source>
</evidence>
<dbReference type="GO" id="GO:0019646">
    <property type="term" value="P:aerobic electron transport chain"/>
    <property type="evidence" value="ECO:0007669"/>
    <property type="project" value="TreeGrafter"/>
</dbReference>
<feature type="transmembrane region" description="Helical" evidence="7">
    <location>
        <begin position="6"/>
        <end position="33"/>
    </location>
</feature>
<keyword evidence="6 7" id="KW-0472">Membrane</keyword>
<dbReference type="PATRIC" id="fig|1121405.3.peg.2808"/>
<keyword evidence="3" id="KW-1003">Cell membrane</keyword>
<dbReference type="Proteomes" id="UP000014977">
    <property type="component" value="Unassembled WGS sequence"/>
</dbReference>
<keyword evidence="4 7" id="KW-0812">Transmembrane</keyword>
<comment type="similarity">
    <text evidence="2">Belongs to the cytochrome ubiquinol oxidase subunit 2 family.</text>
</comment>
<evidence type="ECO:0000256" key="1">
    <source>
        <dbReference type="ARBA" id="ARBA00004651"/>
    </source>
</evidence>
<evidence type="ECO:0000256" key="2">
    <source>
        <dbReference type="ARBA" id="ARBA00007543"/>
    </source>
</evidence>
<feature type="transmembrane region" description="Helical" evidence="7">
    <location>
        <begin position="296"/>
        <end position="316"/>
    </location>
</feature>
<dbReference type="GO" id="GO:0005886">
    <property type="term" value="C:plasma membrane"/>
    <property type="evidence" value="ECO:0007669"/>
    <property type="project" value="UniProtKB-SubCell"/>
</dbReference>
<dbReference type="PANTHER" id="PTHR43141:SF4">
    <property type="entry name" value="CYTOCHROME BD2 SUBUNIT II"/>
    <property type="match status" value="1"/>
</dbReference>
<feature type="transmembrane region" description="Helical" evidence="7">
    <location>
        <begin position="156"/>
        <end position="178"/>
    </location>
</feature>
<feature type="transmembrane region" description="Helical" evidence="7">
    <location>
        <begin position="190"/>
        <end position="209"/>
    </location>
</feature>
<dbReference type="GO" id="GO:0070069">
    <property type="term" value="C:cytochrome complex"/>
    <property type="evidence" value="ECO:0007669"/>
    <property type="project" value="TreeGrafter"/>
</dbReference>
<dbReference type="GO" id="GO:0016682">
    <property type="term" value="F:oxidoreductase activity, acting on diphenols and related substances as donors, oxygen as acceptor"/>
    <property type="evidence" value="ECO:0007669"/>
    <property type="project" value="TreeGrafter"/>
</dbReference>
<gene>
    <name evidence="8" type="ORF">dsmv_0412</name>
</gene>
<evidence type="ECO:0000256" key="4">
    <source>
        <dbReference type="ARBA" id="ARBA00022692"/>
    </source>
</evidence>
<dbReference type="eggNOG" id="COG1294">
    <property type="taxonomic scope" value="Bacteria"/>
</dbReference>
<reference evidence="8 9" key="1">
    <citation type="journal article" date="2013" name="Genome Announc.">
        <title>Draft genome sequences for three mercury-methylating, sulfate-reducing bacteria.</title>
        <authorList>
            <person name="Brown S.D."/>
            <person name="Hurt R.A.Jr."/>
            <person name="Gilmour C.C."/>
            <person name="Elias D.A."/>
        </authorList>
    </citation>
    <scope>NUCLEOTIDE SEQUENCE [LARGE SCALE GENOMIC DNA]</scope>
    <source>
        <strain evidence="8 9">DSM 2059</strain>
    </source>
</reference>
<dbReference type="STRING" id="897.B2D07_05575"/>
<accession>S7TP45</accession>
<feature type="transmembrane region" description="Helical" evidence="7">
    <location>
        <begin position="229"/>
        <end position="248"/>
    </location>
</feature>
<dbReference type="PANTHER" id="PTHR43141">
    <property type="entry name" value="CYTOCHROME BD2 SUBUNIT II"/>
    <property type="match status" value="1"/>
</dbReference>
<dbReference type="Pfam" id="PF02322">
    <property type="entry name" value="Cyt_bd_oxida_II"/>
    <property type="match status" value="1"/>
</dbReference>
<evidence type="ECO:0000313" key="8">
    <source>
        <dbReference type="EMBL" id="EPR39002.1"/>
    </source>
</evidence>